<keyword evidence="2 5" id="KW-0812">Transmembrane</keyword>
<dbReference type="Gene3D" id="1.20.1510.10">
    <property type="entry name" value="Cation efflux protein transmembrane domain"/>
    <property type="match status" value="1"/>
</dbReference>
<keyword evidence="4 5" id="KW-0472">Membrane</keyword>
<feature type="transmembrane region" description="Helical" evidence="5">
    <location>
        <begin position="76"/>
        <end position="97"/>
    </location>
</feature>
<feature type="transmembrane region" description="Helical" evidence="5">
    <location>
        <begin position="22"/>
        <end position="44"/>
    </location>
</feature>
<accession>A0A368XDS4</accession>
<dbReference type="GO" id="GO:0008324">
    <property type="term" value="F:monoatomic cation transmembrane transporter activity"/>
    <property type="evidence" value="ECO:0007669"/>
    <property type="project" value="InterPro"/>
</dbReference>
<gene>
    <name evidence="7" type="ORF">DES41_11158</name>
</gene>
<dbReference type="SUPFAM" id="SSF161111">
    <property type="entry name" value="Cation efflux protein transmembrane domain-like"/>
    <property type="match status" value="1"/>
</dbReference>
<evidence type="ECO:0000256" key="1">
    <source>
        <dbReference type="ARBA" id="ARBA00004141"/>
    </source>
</evidence>
<feature type="transmembrane region" description="Helical" evidence="5">
    <location>
        <begin position="169"/>
        <end position="188"/>
    </location>
</feature>
<dbReference type="InterPro" id="IPR027469">
    <property type="entry name" value="Cation_efflux_TMD_sf"/>
</dbReference>
<dbReference type="Proteomes" id="UP000252884">
    <property type="component" value="Unassembled WGS sequence"/>
</dbReference>
<keyword evidence="8" id="KW-1185">Reference proteome</keyword>
<feature type="transmembrane region" description="Helical" evidence="5">
    <location>
        <begin position="109"/>
        <end position="133"/>
    </location>
</feature>
<organism evidence="7 8">
    <name type="scientific">Pseudorhodoferax soli</name>
    <dbReference type="NCBI Taxonomy" id="545864"/>
    <lineage>
        <taxon>Bacteria</taxon>
        <taxon>Pseudomonadati</taxon>
        <taxon>Pseudomonadota</taxon>
        <taxon>Betaproteobacteria</taxon>
        <taxon>Burkholderiales</taxon>
        <taxon>Comamonadaceae</taxon>
    </lineage>
</organism>
<comment type="caution">
    <text evidence="7">The sequence shown here is derived from an EMBL/GenBank/DDBJ whole genome shotgun (WGS) entry which is preliminary data.</text>
</comment>
<name>A0A368XDS4_9BURK</name>
<dbReference type="EMBL" id="QPJK01000011">
    <property type="protein sequence ID" value="RCW66100.1"/>
    <property type="molecule type" value="Genomic_DNA"/>
</dbReference>
<evidence type="ECO:0000256" key="2">
    <source>
        <dbReference type="ARBA" id="ARBA00022692"/>
    </source>
</evidence>
<evidence type="ECO:0000256" key="5">
    <source>
        <dbReference type="SAM" id="Phobius"/>
    </source>
</evidence>
<dbReference type="InterPro" id="IPR058533">
    <property type="entry name" value="Cation_efflux_TM"/>
</dbReference>
<protein>
    <recommendedName>
        <fullName evidence="6">Cation efflux protein transmembrane domain-containing protein</fullName>
    </recommendedName>
</protein>
<dbReference type="OrthoDB" id="9799649at2"/>
<feature type="domain" description="Cation efflux protein transmembrane" evidence="6">
    <location>
        <begin position="26"/>
        <end position="192"/>
    </location>
</feature>
<reference evidence="7 8" key="1">
    <citation type="submission" date="2018-07" db="EMBL/GenBank/DDBJ databases">
        <title>Genomic Encyclopedia of Type Strains, Phase IV (KMG-IV): sequencing the most valuable type-strain genomes for metagenomic binning, comparative biology and taxonomic classification.</title>
        <authorList>
            <person name="Goeker M."/>
        </authorList>
    </citation>
    <scope>NUCLEOTIDE SEQUENCE [LARGE SCALE GENOMIC DNA]</scope>
    <source>
        <strain evidence="7 8">DSM 21634</strain>
    </source>
</reference>
<dbReference type="RefSeq" id="WP_114471476.1">
    <property type="nucleotide sequence ID" value="NZ_QPJK01000011.1"/>
</dbReference>
<dbReference type="Pfam" id="PF01545">
    <property type="entry name" value="Cation_efflux"/>
    <property type="match status" value="1"/>
</dbReference>
<evidence type="ECO:0000313" key="7">
    <source>
        <dbReference type="EMBL" id="RCW66100.1"/>
    </source>
</evidence>
<keyword evidence="3 5" id="KW-1133">Transmembrane helix</keyword>
<comment type="subcellular location">
    <subcellularLocation>
        <location evidence="1">Membrane</location>
        <topology evidence="1">Multi-pass membrane protein</topology>
    </subcellularLocation>
</comment>
<evidence type="ECO:0000313" key="8">
    <source>
        <dbReference type="Proteomes" id="UP000252884"/>
    </source>
</evidence>
<dbReference type="GO" id="GO:0016020">
    <property type="term" value="C:membrane"/>
    <property type="evidence" value="ECO:0007669"/>
    <property type="project" value="UniProtKB-SubCell"/>
</dbReference>
<evidence type="ECO:0000256" key="4">
    <source>
        <dbReference type="ARBA" id="ARBA00023136"/>
    </source>
</evidence>
<evidence type="ECO:0000256" key="3">
    <source>
        <dbReference type="ARBA" id="ARBA00022989"/>
    </source>
</evidence>
<dbReference type="AlphaFoldDB" id="A0A368XDS4"/>
<evidence type="ECO:0000259" key="6">
    <source>
        <dbReference type="Pfam" id="PF01545"/>
    </source>
</evidence>
<sequence>MAGLSSANDDIFEVSASERRSALLQVFVLNAGLAAVLAVGGLLADSSALLANAMCSCAHAMSLQLRQLAASRSLRWGSVAAAINGVIVLALAAAVAYDSGNRLAQGSQPVAWAMVGLSVSALAINAWCVRISLWSHHTRSKQRAACKMSIAGVLAGALVFFLGNNIPDLVLALLICVWAAYAELKALLDAIRQQVGRSAL</sequence>
<proteinExistence type="predicted"/>